<dbReference type="PROSITE" id="PS50853">
    <property type="entry name" value="FN3"/>
    <property type="match status" value="1"/>
</dbReference>
<dbReference type="OrthoDB" id="9792152at2"/>
<dbReference type="InterPro" id="IPR036116">
    <property type="entry name" value="FN3_sf"/>
</dbReference>
<reference evidence="3 4" key="1">
    <citation type="submission" date="2018-05" db="EMBL/GenBank/DDBJ databases">
        <title>Polaribacter aquimarinus sp. nov., isolated from sediment in a sediment of sea.</title>
        <authorList>
            <person name="Lu D."/>
        </authorList>
    </citation>
    <scope>NUCLEOTIDE SEQUENCE [LARGE SCALE GENOMIC DNA]</scope>
    <source>
        <strain evidence="3 4">ZY113</strain>
    </source>
</reference>
<protein>
    <recommendedName>
        <fullName evidence="2">Fibronectin type-III domain-containing protein</fullName>
    </recommendedName>
</protein>
<dbReference type="SUPFAM" id="SSF55486">
    <property type="entry name" value="Metalloproteases ('zincins'), catalytic domain"/>
    <property type="match status" value="1"/>
</dbReference>
<dbReference type="EMBL" id="QFFG01000005">
    <property type="protein sequence ID" value="PWG04719.1"/>
    <property type="molecule type" value="Genomic_DNA"/>
</dbReference>
<evidence type="ECO:0000256" key="1">
    <source>
        <dbReference type="ARBA" id="ARBA00022729"/>
    </source>
</evidence>
<gene>
    <name evidence="3" type="ORF">DIS07_12330</name>
</gene>
<evidence type="ECO:0000313" key="3">
    <source>
        <dbReference type="EMBL" id="PWG04719.1"/>
    </source>
</evidence>
<dbReference type="RefSeq" id="WP_109405559.1">
    <property type="nucleotide sequence ID" value="NZ_QFFG01000005.1"/>
</dbReference>
<accession>A0A2U2J8Q3</accession>
<comment type="caution">
    <text evidence="3">The sequence shown here is derived from an EMBL/GenBank/DDBJ whole genome shotgun (WGS) entry which is preliminary data.</text>
</comment>
<dbReference type="InterPro" id="IPR045474">
    <property type="entry name" value="GEVED"/>
</dbReference>
<sequence>MKIRLYFLFVIAISILNNGALLAQEVWKKVNKEVYHLNENEILEKQNFPKQFDLLSFDSNIFSKKIKSAKKPLLLLPNSEGGFSRYQIVETSNLSSELSRKFPMIKSYTAYGVDNPTSIAKISIGTDGFHAVVFSPGKETLYVDPYSKDRKKYISYSRKDLSPENKQFACRVEQSEENRVQSSLFSRTSNNGVLRTFRLALACTGEYAQFHLTRQNVPNTATSEVKKAAVLSAMNTSITRVNGVFEKDLSVNLKIIDNNDQLIFLDPNTDNLTNSNEGVLINEIQSVIDSKVGNGSYDLGHVFSTGDNAGIAVFRSACSSSSKAQGVTGRTSPIGDAYDIDFVIHELGHQFGANHTFNNSCGDNRESSTAVEPGSGSTIMGYAGICNPNVQSGSDDHFHSISVTEMLNFIQTSATCYTTTNTGNSAPTANAGLDYSIPKSTPFILRGSATDADGTSGLTYNWEQIDTQIATMPPLETSIGGPMFRSFASQTTPNRYMPALNTVIGGSTSSTWEVVPSIARDMNFSFLVRDNHVGGGSVARDDMKVTVVDANPFTVTAPNIPVSWDVGTSQTISWNKGTTDTAPINCNNVNIKMSTDGGMTFPITLKANTPNDGSENVLIPNTPSTQVRIMVEAADNIFYNVNTVNITINSSEPTFLLVENSGTQYACNTGNEKATYSLNFDFINGFSETVTLSATGHPNGVNVTFNPSTISSDGNVTMEVSNFNGQSPQAYIINVLASANSLSRSINLGFNLTSSTFTQVKLTAPVNGAQNVNLSTEFNWEADSNASSYDIQVASDSGFSTILISTNVTTNSYKASGLSGNTTYYWRVKPKNSCGEGTFSNVFSYKTLTPSYCVSTFTDEAGGSEHITNVTFNTINNDSGNDTVDGYQDFSSITTNVKRGDAHQVSVTFNTGGYQDHCYVFIDWNQDYIFDKDEERYDLGSRFDKDGNTSTTDESTITFSINVPNDAAFGRTRMRVVVEYDDPTDNFGDGPCDADHLTEWGETEDYSIIVDNTASIEDVVFQGFNLFPNPTKGEFTLNLKVINTDKVSVQLFDVRGRLIDEKNYVNTVTNFSKKIFFQKASSGLYLLKVINGNKQTTRKLIID</sequence>
<organism evidence="3 4">
    <name type="scientific">Polaribacter aquimarinus</name>
    <dbReference type="NCBI Taxonomy" id="2100726"/>
    <lineage>
        <taxon>Bacteria</taxon>
        <taxon>Pseudomonadati</taxon>
        <taxon>Bacteroidota</taxon>
        <taxon>Flavobacteriia</taxon>
        <taxon>Flavobacteriales</taxon>
        <taxon>Flavobacteriaceae</taxon>
    </lineage>
</organism>
<dbReference type="Proteomes" id="UP000245670">
    <property type="component" value="Unassembled WGS sequence"/>
</dbReference>
<dbReference type="InterPro" id="IPR026444">
    <property type="entry name" value="Secre_tail"/>
</dbReference>
<evidence type="ECO:0000313" key="4">
    <source>
        <dbReference type="Proteomes" id="UP000245670"/>
    </source>
</evidence>
<dbReference type="Gene3D" id="2.60.40.10">
    <property type="entry name" value="Immunoglobulins"/>
    <property type="match status" value="1"/>
</dbReference>
<feature type="domain" description="Fibronectin type-III" evidence="2">
    <location>
        <begin position="758"/>
        <end position="850"/>
    </location>
</feature>
<dbReference type="SUPFAM" id="SSF49265">
    <property type="entry name" value="Fibronectin type III"/>
    <property type="match status" value="1"/>
</dbReference>
<dbReference type="InterPro" id="IPR024079">
    <property type="entry name" value="MetalloPept_cat_dom_sf"/>
</dbReference>
<dbReference type="Gene3D" id="3.40.390.10">
    <property type="entry name" value="Collagenase (Catalytic Domain)"/>
    <property type="match status" value="1"/>
</dbReference>
<dbReference type="InterPro" id="IPR013783">
    <property type="entry name" value="Ig-like_fold"/>
</dbReference>
<dbReference type="CDD" id="cd00063">
    <property type="entry name" value="FN3"/>
    <property type="match status" value="1"/>
</dbReference>
<dbReference type="InterPro" id="IPR003961">
    <property type="entry name" value="FN3_dom"/>
</dbReference>
<dbReference type="GO" id="GO:0008237">
    <property type="term" value="F:metallopeptidase activity"/>
    <property type="evidence" value="ECO:0007669"/>
    <property type="project" value="InterPro"/>
</dbReference>
<dbReference type="AlphaFoldDB" id="A0A2U2J8Q3"/>
<dbReference type="NCBIfam" id="TIGR04183">
    <property type="entry name" value="Por_Secre_tail"/>
    <property type="match status" value="1"/>
</dbReference>
<dbReference type="Pfam" id="PF13583">
    <property type="entry name" value="Reprolysin_4"/>
    <property type="match status" value="1"/>
</dbReference>
<dbReference type="Pfam" id="PF18962">
    <property type="entry name" value="Por_Secre_tail"/>
    <property type="match status" value="1"/>
</dbReference>
<dbReference type="Pfam" id="PF20009">
    <property type="entry name" value="GEVED"/>
    <property type="match status" value="1"/>
</dbReference>
<name>A0A2U2J8Q3_9FLAO</name>
<keyword evidence="1" id="KW-0732">Signal</keyword>
<proteinExistence type="predicted"/>
<keyword evidence="4" id="KW-1185">Reference proteome</keyword>
<evidence type="ECO:0000259" key="2">
    <source>
        <dbReference type="PROSITE" id="PS50853"/>
    </source>
</evidence>